<evidence type="ECO:0000313" key="2">
    <source>
        <dbReference type="Ensembl" id="ENSSDAP00000017320.1"/>
    </source>
</evidence>
<organism evidence="2 3">
    <name type="scientific">Spermophilus dauricus</name>
    <name type="common">Daurian ground squirrel</name>
    <dbReference type="NCBI Taxonomy" id="99837"/>
    <lineage>
        <taxon>Eukaryota</taxon>
        <taxon>Metazoa</taxon>
        <taxon>Chordata</taxon>
        <taxon>Craniata</taxon>
        <taxon>Vertebrata</taxon>
        <taxon>Euteleostomi</taxon>
        <taxon>Mammalia</taxon>
        <taxon>Eutheria</taxon>
        <taxon>Euarchontoglires</taxon>
        <taxon>Glires</taxon>
        <taxon>Rodentia</taxon>
        <taxon>Sciuromorpha</taxon>
        <taxon>Sciuridae</taxon>
        <taxon>Xerinae</taxon>
        <taxon>Marmotini</taxon>
        <taxon>Spermophilus</taxon>
    </lineage>
</organism>
<reference evidence="2" key="2">
    <citation type="submission" date="2025-09" db="UniProtKB">
        <authorList>
            <consortium name="Ensembl"/>
        </authorList>
    </citation>
    <scope>IDENTIFICATION</scope>
</reference>
<sequence>WNPGPHDSFFRMSSLHFSVPDDFKNVFDQKTKDLPRKPKLVVGGKIFTKISQGHPQDFKDRGTCHRDTNLPV</sequence>
<dbReference type="AlphaFoldDB" id="A0A8C9PYB3"/>
<protein>
    <submittedName>
        <fullName evidence="2">Uncharacterized protein</fullName>
    </submittedName>
</protein>
<feature type="region of interest" description="Disordered" evidence="1">
    <location>
        <begin position="52"/>
        <end position="72"/>
    </location>
</feature>
<proteinExistence type="predicted"/>
<keyword evidence="3" id="KW-1185">Reference proteome</keyword>
<feature type="compositionally biased region" description="Basic and acidic residues" evidence="1">
    <location>
        <begin position="56"/>
        <end position="72"/>
    </location>
</feature>
<dbReference type="Ensembl" id="ENSSDAT00000019709.1">
    <property type="protein sequence ID" value="ENSSDAP00000017320.1"/>
    <property type="gene ID" value="ENSSDAG00000015698.1"/>
</dbReference>
<accession>A0A8C9PYB3</accession>
<evidence type="ECO:0000256" key="1">
    <source>
        <dbReference type="SAM" id="MobiDB-lite"/>
    </source>
</evidence>
<reference evidence="2" key="1">
    <citation type="submission" date="2025-08" db="UniProtKB">
        <authorList>
            <consortium name="Ensembl"/>
        </authorList>
    </citation>
    <scope>IDENTIFICATION</scope>
</reference>
<name>A0A8C9PYB3_SPEDA</name>
<dbReference type="Proteomes" id="UP000694422">
    <property type="component" value="Unplaced"/>
</dbReference>
<evidence type="ECO:0000313" key="3">
    <source>
        <dbReference type="Proteomes" id="UP000694422"/>
    </source>
</evidence>